<dbReference type="GO" id="GO:0003700">
    <property type="term" value="F:DNA-binding transcription factor activity"/>
    <property type="evidence" value="ECO:0007669"/>
    <property type="project" value="InterPro"/>
</dbReference>
<comment type="caution">
    <text evidence="5">The sequence shown here is derived from an EMBL/GenBank/DDBJ whole genome shotgun (WGS) entry which is preliminary data.</text>
</comment>
<evidence type="ECO:0000256" key="3">
    <source>
        <dbReference type="ARBA" id="ARBA00023163"/>
    </source>
</evidence>
<dbReference type="Pfam" id="PF13280">
    <property type="entry name" value="WYL"/>
    <property type="match status" value="1"/>
</dbReference>
<protein>
    <submittedName>
        <fullName evidence="5">Transcriptional regulator</fullName>
    </submittedName>
</protein>
<dbReference type="RefSeq" id="WP_124820498.1">
    <property type="nucleotide sequence ID" value="NZ_QDGB01000270.1"/>
</dbReference>
<dbReference type="Pfam" id="PF25583">
    <property type="entry name" value="WCX"/>
    <property type="match status" value="1"/>
</dbReference>
<dbReference type="Proteomes" id="UP000278981">
    <property type="component" value="Unassembled WGS sequence"/>
</dbReference>
<dbReference type="InterPro" id="IPR051534">
    <property type="entry name" value="CBASS_pafABC_assoc_protein"/>
</dbReference>
<reference evidence="5 6" key="1">
    <citation type="submission" date="2018-04" db="EMBL/GenBank/DDBJ databases">
        <title>Micromonosporas from Atacama Desert.</title>
        <authorList>
            <person name="Carro L."/>
            <person name="Klenk H.-P."/>
            <person name="Goodfellow M."/>
        </authorList>
    </citation>
    <scope>NUCLEOTIDE SEQUENCE [LARGE SCALE GENOMIC DNA]</scope>
    <source>
        <strain evidence="5 6">LB19</strain>
    </source>
</reference>
<dbReference type="PANTHER" id="PTHR34580:SF3">
    <property type="entry name" value="PROTEIN PAFB"/>
    <property type="match status" value="1"/>
</dbReference>
<dbReference type="InterPro" id="IPR026881">
    <property type="entry name" value="WYL_dom"/>
</dbReference>
<dbReference type="InterPro" id="IPR013196">
    <property type="entry name" value="HTH_11"/>
</dbReference>
<accession>A0A3N9XSM4</accession>
<keyword evidence="1" id="KW-0805">Transcription regulation</keyword>
<evidence type="ECO:0000313" key="6">
    <source>
        <dbReference type="Proteomes" id="UP000278981"/>
    </source>
</evidence>
<proteinExistence type="predicted"/>
<dbReference type="PROSITE" id="PS00894">
    <property type="entry name" value="HTH_DEOR_1"/>
    <property type="match status" value="1"/>
</dbReference>
<sequence length="330" mass="36043">MRDTPARLLRLLSLLQTPREWPGSELAERLAVTARTVRRDIDRLRELGYPVQASLGALGGYRLVAGKAMPPLLLDDEEAVAIAVGLHTAARQPVAGIAEASVRALAKLQQVLPPRLRRHVSALTAATVSSTAAAVSLVDPTQLIVLAAAASAHERVRFGYRDGDGGISERLVEPHRLVVVGRRWYVVSYDNNREDWRTFRVDRVEHATTTGVRVPPRELPTDDASAFVTDQLYSLAPVFRAVATLALPAEQAAARLGDHAGELEPLDDVSCRWHSPEDTVDWLAFRLTLLGCDFTVHEPVELVDHLRRLGDRITRAVAAPGTGGPRGRMS</sequence>
<keyword evidence="2" id="KW-0238">DNA-binding</keyword>
<dbReference type="Gene3D" id="1.10.10.10">
    <property type="entry name" value="Winged helix-like DNA-binding domain superfamily/Winged helix DNA-binding domain"/>
    <property type="match status" value="1"/>
</dbReference>
<dbReference type="OrthoDB" id="8555652at2"/>
<dbReference type="InterPro" id="IPR036390">
    <property type="entry name" value="WH_DNA-bd_sf"/>
</dbReference>
<dbReference type="InterPro" id="IPR001034">
    <property type="entry name" value="DeoR_HTH"/>
</dbReference>
<dbReference type="InterPro" id="IPR028349">
    <property type="entry name" value="PafC-like"/>
</dbReference>
<organism evidence="5 6">
    <name type="scientific">Micromonospora ureilytica</name>
    <dbReference type="NCBI Taxonomy" id="709868"/>
    <lineage>
        <taxon>Bacteria</taxon>
        <taxon>Bacillati</taxon>
        <taxon>Actinomycetota</taxon>
        <taxon>Actinomycetes</taxon>
        <taxon>Micromonosporales</taxon>
        <taxon>Micromonosporaceae</taxon>
        <taxon>Micromonospora</taxon>
    </lineage>
</organism>
<dbReference type="InterPro" id="IPR018356">
    <property type="entry name" value="Tscrpt_reg_HTH_DeoR_CS"/>
</dbReference>
<gene>
    <name evidence="5" type="ORF">DDE19_18035</name>
</gene>
<dbReference type="PANTHER" id="PTHR34580">
    <property type="match status" value="1"/>
</dbReference>
<dbReference type="InterPro" id="IPR036388">
    <property type="entry name" value="WH-like_DNA-bd_sf"/>
</dbReference>
<evidence type="ECO:0000256" key="1">
    <source>
        <dbReference type="ARBA" id="ARBA00023015"/>
    </source>
</evidence>
<feature type="domain" description="HTH deoR-type" evidence="4">
    <location>
        <begin position="4"/>
        <end position="59"/>
    </location>
</feature>
<dbReference type="GO" id="GO:0003677">
    <property type="term" value="F:DNA binding"/>
    <property type="evidence" value="ECO:0007669"/>
    <property type="project" value="UniProtKB-KW"/>
</dbReference>
<dbReference type="InterPro" id="IPR057727">
    <property type="entry name" value="WCX_dom"/>
</dbReference>
<dbReference type="EMBL" id="QDGB01000270">
    <property type="protein sequence ID" value="RQX15802.1"/>
    <property type="molecule type" value="Genomic_DNA"/>
</dbReference>
<dbReference type="SUPFAM" id="SSF46785">
    <property type="entry name" value="Winged helix' DNA-binding domain"/>
    <property type="match status" value="1"/>
</dbReference>
<keyword evidence="3" id="KW-0804">Transcription</keyword>
<dbReference type="PIRSF" id="PIRSF016838">
    <property type="entry name" value="PafC"/>
    <property type="match status" value="1"/>
</dbReference>
<dbReference type="Pfam" id="PF08279">
    <property type="entry name" value="HTH_11"/>
    <property type="match status" value="1"/>
</dbReference>
<dbReference type="PROSITE" id="PS52050">
    <property type="entry name" value="WYL"/>
    <property type="match status" value="1"/>
</dbReference>
<dbReference type="PROSITE" id="PS51000">
    <property type="entry name" value="HTH_DEOR_2"/>
    <property type="match status" value="1"/>
</dbReference>
<dbReference type="AlphaFoldDB" id="A0A3N9XSM4"/>
<name>A0A3N9XSM4_9ACTN</name>
<evidence type="ECO:0000256" key="2">
    <source>
        <dbReference type="ARBA" id="ARBA00023125"/>
    </source>
</evidence>
<evidence type="ECO:0000313" key="5">
    <source>
        <dbReference type="EMBL" id="RQX15802.1"/>
    </source>
</evidence>
<evidence type="ECO:0000259" key="4">
    <source>
        <dbReference type="PROSITE" id="PS51000"/>
    </source>
</evidence>